<evidence type="ECO:0000313" key="6">
    <source>
        <dbReference type="Proteomes" id="UP000004393"/>
    </source>
</evidence>
<dbReference type="SUPFAM" id="SSF47413">
    <property type="entry name" value="lambda repressor-like DNA-binding domains"/>
    <property type="match status" value="1"/>
</dbReference>
<dbReference type="Proteomes" id="UP000004393">
    <property type="component" value="Unassembled WGS sequence"/>
</dbReference>
<dbReference type="InterPro" id="IPR010982">
    <property type="entry name" value="Lambda_DNA-bd_dom_sf"/>
</dbReference>
<dbReference type="SMART" id="SM00354">
    <property type="entry name" value="HTH_LACI"/>
    <property type="match status" value="1"/>
</dbReference>
<dbReference type="PRINTS" id="PR00036">
    <property type="entry name" value="HTHLACI"/>
</dbReference>
<dbReference type="RefSeq" id="WP_005470268.1">
    <property type="nucleotide sequence ID" value="NZ_JH376939.1"/>
</dbReference>
<keyword evidence="6" id="KW-1185">Reference proteome</keyword>
<evidence type="ECO:0000256" key="2">
    <source>
        <dbReference type="ARBA" id="ARBA00023125"/>
    </source>
</evidence>
<dbReference type="PROSITE" id="PS00356">
    <property type="entry name" value="HTH_LACI_1"/>
    <property type="match status" value="1"/>
</dbReference>
<dbReference type="Gene3D" id="3.40.50.2300">
    <property type="match status" value="2"/>
</dbReference>
<dbReference type="EMBL" id="ADLY01000010">
    <property type="protein sequence ID" value="EHG30842.1"/>
    <property type="molecule type" value="Genomic_DNA"/>
</dbReference>
<dbReference type="InterPro" id="IPR000843">
    <property type="entry name" value="HTH_LacI"/>
</dbReference>
<dbReference type="GO" id="GO:0000976">
    <property type="term" value="F:transcription cis-regulatory region binding"/>
    <property type="evidence" value="ECO:0007669"/>
    <property type="project" value="TreeGrafter"/>
</dbReference>
<protein>
    <recommendedName>
        <fullName evidence="4">HTH lacI-type domain-containing protein</fullName>
    </recommendedName>
</protein>
<dbReference type="Pfam" id="PF13377">
    <property type="entry name" value="Peripla_BP_3"/>
    <property type="match status" value="1"/>
</dbReference>
<dbReference type="InterPro" id="IPR028082">
    <property type="entry name" value="Peripla_BP_I"/>
</dbReference>
<dbReference type="PANTHER" id="PTHR30146:SF109">
    <property type="entry name" value="HTH-TYPE TRANSCRIPTIONAL REGULATOR GALS"/>
    <property type="match status" value="1"/>
</dbReference>
<comment type="caution">
    <text evidence="5">The sequence shown here is derived from an EMBL/GenBank/DDBJ whole genome shotgun (WGS) entry which is preliminary data.</text>
</comment>
<dbReference type="SUPFAM" id="SSF53822">
    <property type="entry name" value="Periplasmic binding protein-like I"/>
    <property type="match status" value="1"/>
</dbReference>
<gene>
    <name evidence="5" type="ORF">HMPREF9478_00511</name>
</gene>
<accession>A0AA87FK27</accession>
<dbReference type="PANTHER" id="PTHR30146">
    <property type="entry name" value="LACI-RELATED TRANSCRIPTIONAL REPRESSOR"/>
    <property type="match status" value="1"/>
</dbReference>
<name>A0AA87FK27_9ENTE</name>
<keyword evidence="2" id="KW-0238">DNA-binding</keyword>
<evidence type="ECO:0000259" key="4">
    <source>
        <dbReference type="PROSITE" id="PS50932"/>
    </source>
</evidence>
<reference evidence="5 6" key="1">
    <citation type="submission" date="2011-10" db="EMBL/GenBank/DDBJ databases">
        <title>The Genome Sequence of Enterococcus saccharolyticus 30_1.</title>
        <authorList>
            <consortium name="The Broad Institute Genome Sequencing Platform"/>
            <person name="Earl A."/>
            <person name="Ward D."/>
            <person name="Feldgarden M."/>
            <person name="Gevers D."/>
            <person name="Daigneault M."/>
            <person name="Strauss J."/>
            <person name="Allen-Vercoe E."/>
            <person name="Young S.K."/>
            <person name="Zeng Q."/>
            <person name="Gargeya S."/>
            <person name="Fitzgerald M."/>
            <person name="Haas B."/>
            <person name="Abouelleil A."/>
            <person name="Alvarado L."/>
            <person name="Arachchi H.M."/>
            <person name="Berlin A."/>
            <person name="Brown A."/>
            <person name="Chapman S.B."/>
            <person name="Chen Z."/>
            <person name="Dunbar C."/>
            <person name="Freedman E."/>
            <person name="Gearin G."/>
            <person name="Gellesch M."/>
            <person name="Goldberg J."/>
            <person name="Griggs A."/>
            <person name="Gujja S."/>
            <person name="Heiman D."/>
            <person name="Howarth C."/>
            <person name="Larson L."/>
            <person name="Lui A."/>
            <person name="MacDonald P.J.P."/>
            <person name="Montmayeur A."/>
            <person name="Murphy C."/>
            <person name="Neiman D."/>
            <person name="Pearson M."/>
            <person name="Priest M."/>
            <person name="Roberts A."/>
            <person name="Saif S."/>
            <person name="Shea T."/>
            <person name="Shenoy N."/>
            <person name="Sisk P."/>
            <person name="Stolte C."/>
            <person name="Sykes S."/>
            <person name="Wortman J."/>
            <person name="Nusbaum C."/>
            <person name="Birren B."/>
        </authorList>
    </citation>
    <scope>NUCLEOTIDE SEQUENCE [LARGE SCALE GENOMIC DNA]</scope>
    <source>
        <strain evidence="5 6">30_1</strain>
    </source>
</reference>
<dbReference type="InterPro" id="IPR046335">
    <property type="entry name" value="LacI/GalR-like_sensor"/>
</dbReference>
<evidence type="ECO:0000256" key="3">
    <source>
        <dbReference type="ARBA" id="ARBA00023163"/>
    </source>
</evidence>
<dbReference type="AlphaFoldDB" id="A0AA87FK27"/>
<keyword evidence="3" id="KW-0804">Transcription</keyword>
<keyword evidence="1" id="KW-0805">Transcription regulation</keyword>
<dbReference type="PROSITE" id="PS50932">
    <property type="entry name" value="HTH_LACI_2"/>
    <property type="match status" value="1"/>
</dbReference>
<evidence type="ECO:0000256" key="1">
    <source>
        <dbReference type="ARBA" id="ARBA00023015"/>
    </source>
</evidence>
<dbReference type="GO" id="GO:0003700">
    <property type="term" value="F:DNA-binding transcription factor activity"/>
    <property type="evidence" value="ECO:0007669"/>
    <property type="project" value="TreeGrafter"/>
</dbReference>
<proteinExistence type="predicted"/>
<organism evidence="5 6">
    <name type="scientific">Enterococcus saccharolyticus 30_1</name>
    <dbReference type="NCBI Taxonomy" id="742813"/>
    <lineage>
        <taxon>Bacteria</taxon>
        <taxon>Bacillati</taxon>
        <taxon>Bacillota</taxon>
        <taxon>Bacilli</taxon>
        <taxon>Lactobacillales</taxon>
        <taxon>Enterococcaceae</taxon>
        <taxon>Enterococcus</taxon>
    </lineage>
</organism>
<feature type="domain" description="HTH lacI-type" evidence="4">
    <location>
        <begin position="3"/>
        <end position="57"/>
    </location>
</feature>
<dbReference type="CDD" id="cd01392">
    <property type="entry name" value="HTH_LacI"/>
    <property type="match status" value="1"/>
</dbReference>
<sequence length="331" mass="36201">MQYTIKDIAKRANVSIATVSRVINGLGGYSEETKQKILAITHELGYSQNKSAVSLVSRKSNLLGIIMPQYATTFYGDIISGIEDEAYQRGYNVILTHAGVDGSRMKESITLMKERNVDGFIIFSVDLSNDEIHLIKKHNIPCVLLSADTVKGDIPFVKVNDEQAIADATSYLIKRGSQKLALIGVNPSDRIAGKARIKGFKKTLIHHQLIYSDTDIYFGDYGFDSGKKNMEEIIQSGVCYDGIVSASDETALGVMSACSEAGIKIPEELSVIGYDNSLTARMSTPALTTVSQPFHEMGSEAIDMLIQLVEKGGNVESKIVKHEIVIRNSVK</sequence>
<evidence type="ECO:0000313" key="5">
    <source>
        <dbReference type="EMBL" id="EHG30842.1"/>
    </source>
</evidence>
<dbReference type="Pfam" id="PF00356">
    <property type="entry name" value="LacI"/>
    <property type="match status" value="1"/>
</dbReference>
<dbReference type="Gene3D" id="1.10.260.40">
    <property type="entry name" value="lambda repressor-like DNA-binding domains"/>
    <property type="match status" value="1"/>
</dbReference>